<feature type="compositionally biased region" description="Basic and acidic residues" evidence="1">
    <location>
        <begin position="205"/>
        <end position="216"/>
    </location>
</feature>
<feature type="compositionally biased region" description="Low complexity" evidence="1">
    <location>
        <begin position="489"/>
        <end position="498"/>
    </location>
</feature>
<organism evidence="2 3">
    <name type="scientific">Volvox africanus</name>
    <dbReference type="NCBI Taxonomy" id="51714"/>
    <lineage>
        <taxon>Eukaryota</taxon>
        <taxon>Viridiplantae</taxon>
        <taxon>Chlorophyta</taxon>
        <taxon>core chlorophytes</taxon>
        <taxon>Chlorophyceae</taxon>
        <taxon>CS clade</taxon>
        <taxon>Chlamydomonadales</taxon>
        <taxon>Volvocaceae</taxon>
        <taxon>Volvox</taxon>
    </lineage>
</organism>
<feature type="compositionally biased region" description="Basic and acidic residues" evidence="1">
    <location>
        <begin position="367"/>
        <end position="376"/>
    </location>
</feature>
<gene>
    <name evidence="2" type="ORF">Vafri_4715</name>
</gene>
<feature type="region of interest" description="Disordered" evidence="1">
    <location>
        <begin position="335"/>
        <end position="508"/>
    </location>
</feature>
<proteinExistence type="predicted"/>
<protein>
    <submittedName>
        <fullName evidence="2">Uncharacterized protein</fullName>
    </submittedName>
</protein>
<feature type="compositionally biased region" description="Gly residues" evidence="1">
    <location>
        <begin position="235"/>
        <end position="246"/>
    </location>
</feature>
<evidence type="ECO:0000313" key="2">
    <source>
        <dbReference type="EMBL" id="GIL47997.1"/>
    </source>
</evidence>
<feature type="compositionally biased region" description="Acidic residues" evidence="1">
    <location>
        <begin position="465"/>
        <end position="479"/>
    </location>
</feature>
<keyword evidence="3" id="KW-1185">Reference proteome</keyword>
<dbReference type="Proteomes" id="UP000747399">
    <property type="component" value="Unassembled WGS sequence"/>
</dbReference>
<feature type="compositionally biased region" description="Low complexity" evidence="1">
    <location>
        <begin position="183"/>
        <end position="197"/>
    </location>
</feature>
<reference evidence="2" key="1">
    <citation type="journal article" date="2021" name="Proc. Natl. Acad. Sci. U.S.A.">
        <title>Three genomes in the algal genus Volvox reveal the fate of a haploid sex-determining region after a transition to homothallism.</title>
        <authorList>
            <person name="Yamamoto K."/>
            <person name="Hamaji T."/>
            <person name="Kawai-Toyooka H."/>
            <person name="Matsuzaki R."/>
            <person name="Takahashi F."/>
            <person name="Nishimura Y."/>
            <person name="Kawachi M."/>
            <person name="Noguchi H."/>
            <person name="Minakuchi Y."/>
            <person name="Umen J.G."/>
            <person name="Toyoda A."/>
            <person name="Nozaki H."/>
        </authorList>
    </citation>
    <scope>NUCLEOTIDE SEQUENCE</scope>
    <source>
        <strain evidence="2">NIES-3780</strain>
    </source>
</reference>
<feature type="compositionally biased region" description="Acidic residues" evidence="1">
    <location>
        <begin position="411"/>
        <end position="429"/>
    </location>
</feature>
<feature type="region of interest" description="Disordered" evidence="1">
    <location>
        <begin position="664"/>
        <end position="701"/>
    </location>
</feature>
<feature type="compositionally biased region" description="Low complexity" evidence="1">
    <location>
        <begin position="217"/>
        <end position="233"/>
    </location>
</feature>
<dbReference type="EMBL" id="BNCO01000005">
    <property type="protein sequence ID" value="GIL47997.1"/>
    <property type="molecule type" value="Genomic_DNA"/>
</dbReference>
<comment type="caution">
    <text evidence="2">The sequence shown here is derived from an EMBL/GenBank/DDBJ whole genome shotgun (WGS) entry which is preliminary data.</text>
</comment>
<evidence type="ECO:0000313" key="3">
    <source>
        <dbReference type="Proteomes" id="UP000747399"/>
    </source>
</evidence>
<name>A0A8J4AU78_9CHLO</name>
<dbReference type="AlphaFoldDB" id="A0A8J4AU78"/>
<feature type="compositionally biased region" description="Polar residues" evidence="1">
    <location>
        <begin position="347"/>
        <end position="357"/>
    </location>
</feature>
<feature type="region of interest" description="Disordered" evidence="1">
    <location>
        <begin position="166"/>
        <end position="246"/>
    </location>
</feature>
<accession>A0A8J4AU78</accession>
<feature type="compositionally biased region" description="Basic and acidic residues" evidence="1">
    <location>
        <begin position="7"/>
        <end position="19"/>
    </location>
</feature>
<sequence>MRPPSAPHHDLDAMRRRDMQPANEVAGGRSRCGRPIALIPGPSVPGIPAPEALEAPTASNQPSITPPPGANEAADAASSSASSKQSDSFLLPEAAVMTPAGLSPETAEPSRQMTVAHAVARASAAMLRLPNEVSYTGRVRRLQQPETAGKDLSGVWAEAAIAAATARPAAAARRRKSGHATRAPGSGAGASLVASAAEDPLPPSWRRESHAERTEARLAAAAAAAEAAAEAAEVPGGGGQKTGGAGPRIAVRVGGLSCAQPTVARRVAEPDKGGGAGGKRAEPITQWGGVQVGRTVAVAVPGPLAANDSTTRGGTITGAQPEPLVVVLPEAGVAASAATPATPTPPIVTQSAPSASTAIGPAAPSESLDRRDDRGVHQHAAALQRSSGGEARLHGDDDDGGPSLDRFGMLSDEEGDEEGDETGVGDGEVDGASRKPAQEAGGVDLRGQRKTVPGPRREIALGDSSSDEESPWGVEDADEMGYPLRRPGGDAVPAAVAGRSAPGATGANDVAARQNVDTSMRLVGTAGSVPGCSGSSSTVGSWAVDRSSAAAVATVAAAEIRTSAGVQSAGGGGGMSTVSSRGARLTAEAVTYLSTAAAGHSAMRRTEQSVVTATNTGLWGGAGGGVSLRQVYGLATERERVIDPQDIPPLPLTPPPAWLVRPHVSNRPAGGCQEAHGNEAPRAGAGGPVSPKSGERRRTMGRVEAALSQAETRAPVNIVRHDSRTFYFSEHPSYLASS</sequence>
<feature type="region of interest" description="Disordered" evidence="1">
    <location>
        <begin position="1"/>
        <end position="113"/>
    </location>
</feature>
<feature type="region of interest" description="Disordered" evidence="1">
    <location>
        <begin position="264"/>
        <end position="287"/>
    </location>
</feature>
<feature type="compositionally biased region" description="Low complexity" evidence="1">
    <location>
        <begin position="73"/>
        <end position="88"/>
    </location>
</feature>
<evidence type="ECO:0000256" key="1">
    <source>
        <dbReference type="SAM" id="MobiDB-lite"/>
    </source>
</evidence>